<evidence type="ECO:0000259" key="6">
    <source>
        <dbReference type="Pfam" id="PF00881"/>
    </source>
</evidence>
<dbReference type="InterPro" id="IPR000415">
    <property type="entry name" value="Nitroreductase-like"/>
</dbReference>
<dbReference type="Pfam" id="PF00881">
    <property type="entry name" value="Nitroreductase"/>
    <property type="match status" value="1"/>
</dbReference>
<dbReference type="CDD" id="cd02136">
    <property type="entry name" value="PnbA_NfnB-like"/>
    <property type="match status" value="1"/>
</dbReference>
<proteinExistence type="inferred from homology"/>
<dbReference type="PANTHER" id="PTHR43673">
    <property type="entry name" value="NAD(P)H NITROREDUCTASE YDGI-RELATED"/>
    <property type="match status" value="1"/>
</dbReference>
<keyword evidence="5" id="KW-0560">Oxidoreductase</keyword>
<dbReference type="SUPFAM" id="SSF55469">
    <property type="entry name" value="FMN-dependent nitroreductase-like"/>
    <property type="match status" value="1"/>
</dbReference>
<evidence type="ECO:0000313" key="8">
    <source>
        <dbReference type="Proteomes" id="UP000603295"/>
    </source>
</evidence>
<keyword evidence="4" id="KW-0288">FMN</keyword>
<keyword evidence="3" id="KW-0285">Flavoprotein</keyword>
<dbReference type="PANTHER" id="PTHR43673:SF2">
    <property type="entry name" value="NITROREDUCTASE"/>
    <property type="match status" value="1"/>
</dbReference>
<accession>A0ABQ2C357</accession>
<protein>
    <submittedName>
        <fullName evidence="7">Nitrobenzoate reductase</fullName>
    </submittedName>
</protein>
<organism evidence="7 8">
    <name type="scientific">Limosilactobacillus caviae</name>
    <dbReference type="NCBI Taxonomy" id="1769424"/>
    <lineage>
        <taxon>Bacteria</taxon>
        <taxon>Bacillati</taxon>
        <taxon>Bacillota</taxon>
        <taxon>Bacilli</taxon>
        <taxon>Lactobacillales</taxon>
        <taxon>Lactobacillaceae</taxon>
        <taxon>Limosilactobacillus</taxon>
    </lineage>
</organism>
<evidence type="ECO:0000256" key="3">
    <source>
        <dbReference type="ARBA" id="ARBA00022630"/>
    </source>
</evidence>
<comment type="similarity">
    <text evidence="2">Belongs to the nitroreductase family.</text>
</comment>
<evidence type="ECO:0000256" key="4">
    <source>
        <dbReference type="ARBA" id="ARBA00022643"/>
    </source>
</evidence>
<evidence type="ECO:0000256" key="1">
    <source>
        <dbReference type="ARBA" id="ARBA00001917"/>
    </source>
</evidence>
<gene>
    <name evidence="7" type="primary">pnbA</name>
    <name evidence="7" type="ORF">GCM10011459_01460</name>
</gene>
<dbReference type="Gene3D" id="3.40.109.10">
    <property type="entry name" value="NADH Oxidase"/>
    <property type="match status" value="1"/>
</dbReference>
<dbReference type="EMBL" id="BMDS01000001">
    <property type="protein sequence ID" value="GGI62312.1"/>
    <property type="molecule type" value="Genomic_DNA"/>
</dbReference>
<name>A0ABQ2C357_9LACO</name>
<dbReference type="InterPro" id="IPR029479">
    <property type="entry name" value="Nitroreductase"/>
</dbReference>
<dbReference type="Proteomes" id="UP000603295">
    <property type="component" value="Unassembled WGS sequence"/>
</dbReference>
<dbReference type="RefSeq" id="WP_153709386.1">
    <property type="nucleotide sequence ID" value="NZ_BMDS01000001.1"/>
</dbReference>
<sequence length="216" mass="24297">MEFTETVFNRHATRHFTNQQLGQEQLISIINVAKQAPSWANDQPWKVVIATGKTLDKIKESHFNASNHNLPAHSAISPLHRTAMGLQGQKNAANQSKRLASFLGAQEKQVIDNSAHLFNAAAIVYLLVPKETSFWSAYDLGAFGQTLMLAAKDQRIDSMPAFEFVKYPNNLYSILKVNDDYQFAIGIGLGYQDKDALINHFRSTRMDPTEFLTIRN</sequence>
<comment type="caution">
    <text evidence="7">The sequence shown here is derived from an EMBL/GenBank/DDBJ whole genome shotgun (WGS) entry which is preliminary data.</text>
</comment>
<evidence type="ECO:0000256" key="2">
    <source>
        <dbReference type="ARBA" id="ARBA00007118"/>
    </source>
</evidence>
<evidence type="ECO:0000313" key="7">
    <source>
        <dbReference type="EMBL" id="GGI62312.1"/>
    </source>
</evidence>
<comment type="cofactor">
    <cofactor evidence="1">
        <name>FMN</name>
        <dbReference type="ChEBI" id="CHEBI:58210"/>
    </cofactor>
</comment>
<feature type="domain" description="Nitroreductase" evidence="6">
    <location>
        <begin position="9"/>
        <end position="191"/>
    </location>
</feature>
<keyword evidence="8" id="KW-1185">Reference proteome</keyword>
<evidence type="ECO:0000256" key="5">
    <source>
        <dbReference type="ARBA" id="ARBA00023002"/>
    </source>
</evidence>
<reference evidence="8" key="1">
    <citation type="journal article" date="2019" name="Int. J. Syst. Evol. Microbiol.">
        <title>The Global Catalogue of Microorganisms (GCM) 10K type strain sequencing project: providing services to taxonomists for standard genome sequencing and annotation.</title>
        <authorList>
            <consortium name="The Broad Institute Genomics Platform"/>
            <consortium name="The Broad Institute Genome Sequencing Center for Infectious Disease"/>
            <person name="Wu L."/>
            <person name="Ma J."/>
        </authorList>
    </citation>
    <scope>NUCLEOTIDE SEQUENCE [LARGE SCALE GENOMIC DNA]</scope>
    <source>
        <strain evidence="8">CCM 8609</strain>
    </source>
</reference>